<accession>A0A3N4UA09</accession>
<evidence type="ECO:0008006" key="4">
    <source>
        <dbReference type="Google" id="ProtNLM"/>
    </source>
</evidence>
<dbReference type="AlphaFoldDB" id="A0A3N4UA09"/>
<protein>
    <recommendedName>
        <fullName evidence="4">YpeB-like protein with protease inhibitory function</fullName>
    </recommendedName>
</protein>
<evidence type="ECO:0000313" key="3">
    <source>
        <dbReference type="Proteomes" id="UP000269689"/>
    </source>
</evidence>
<reference evidence="2 3" key="1">
    <citation type="submission" date="2018-11" db="EMBL/GenBank/DDBJ databases">
        <title>Genomic Encyclopedia of Type Strains, Phase IV (KMG-IV): sequencing the most valuable type-strain genomes for metagenomic binning, comparative biology and taxonomic classification.</title>
        <authorList>
            <person name="Goeker M."/>
        </authorList>
    </citation>
    <scope>NUCLEOTIDE SEQUENCE [LARGE SCALE GENOMIC DNA]</scope>
    <source>
        <strain evidence="2 3">DSM 104731</strain>
    </source>
</reference>
<evidence type="ECO:0000256" key="1">
    <source>
        <dbReference type="SAM" id="SignalP"/>
    </source>
</evidence>
<evidence type="ECO:0000313" key="2">
    <source>
        <dbReference type="EMBL" id="RPE67302.1"/>
    </source>
</evidence>
<feature type="chain" id="PRO_5018259034" description="YpeB-like protein with protease inhibitory function" evidence="1">
    <location>
        <begin position="25"/>
        <end position="103"/>
    </location>
</feature>
<sequence>MTKFVYSLTLAAIAGIMLPSASMARQPCAQRDQIIERLNTIYGEIRQSIGLAPNNGLFETYASPETGSWTILVTSVHGVTCVIASGQAFETLAGTLPPAGEDA</sequence>
<feature type="signal peptide" evidence="1">
    <location>
        <begin position="1"/>
        <end position="24"/>
    </location>
</feature>
<name>A0A3N4UA09_9RHOB</name>
<gene>
    <name evidence="2" type="ORF">EDD53_1707</name>
</gene>
<comment type="caution">
    <text evidence="2">The sequence shown here is derived from an EMBL/GenBank/DDBJ whole genome shotgun (WGS) entry which is preliminary data.</text>
</comment>
<dbReference type="RefSeq" id="WP_246002306.1">
    <property type="nucleotide sequence ID" value="NZ_RKQK01000002.1"/>
</dbReference>
<organism evidence="2 3">
    <name type="scientific">Pacificibacter maritimus</name>
    <dbReference type="NCBI Taxonomy" id="762213"/>
    <lineage>
        <taxon>Bacteria</taxon>
        <taxon>Pseudomonadati</taxon>
        <taxon>Pseudomonadota</taxon>
        <taxon>Alphaproteobacteria</taxon>
        <taxon>Rhodobacterales</taxon>
        <taxon>Roseobacteraceae</taxon>
        <taxon>Pacificibacter</taxon>
    </lineage>
</organism>
<dbReference type="EMBL" id="RKQK01000002">
    <property type="protein sequence ID" value="RPE67302.1"/>
    <property type="molecule type" value="Genomic_DNA"/>
</dbReference>
<dbReference type="Proteomes" id="UP000269689">
    <property type="component" value="Unassembled WGS sequence"/>
</dbReference>
<keyword evidence="3" id="KW-1185">Reference proteome</keyword>
<proteinExistence type="predicted"/>
<keyword evidence="1" id="KW-0732">Signal</keyword>